<feature type="signal peptide" evidence="2">
    <location>
        <begin position="1"/>
        <end position="26"/>
    </location>
</feature>
<evidence type="ECO:0000256" key="1">
    <source>
        <dbReference type="ARBA" id="ARBA00022729"/>
    </source>
</evidence>
<dbReference type="SMART" id="SM00062">
    <property type="entry name" value="PBPb"/>
    <property type="match status" value="1"/>
</dbReference>
<organism evidence="4 5">
    <name type="scientific">Neoasaia chiangmaiensis</name>
    <dbReference type="NCBI Taxonomy" id="320497"/>
    <lineage>
        <taxon>Bacteria</taxon>
        <taxon>Pseudomonadati</taxon>
        <taxon>Pseudomonadota</taxon>
        <taxon>Alphaproteobacteria</taxon>
        <taxon>Acetobacterales</taxon>
        <taxon>Acetobacteraceae</taxon>
        <taxon>Neoasaia</taxon>
    </lineage>
</organism>
<evidence type="ECO:0000313" key="4">
    <source>
        <dbReference type="EMBL" id="AQS88446.1"/>
    </source>
</evidence>
<proteinExistence type="predicted"/>
<evidence type="ECO:0000313" key="5">
    <source>
        <dbReference type="Proteomes" id="UP000188604"/>
    </source>
</evidence>
<dbReference type="OrthoDB" id="7341446at2"/>
<dbReference type="STRING" id="320497.A0U93_11445"/>
<dbReference type="KEGG" id="nch:A0U93_11445"/>
<dbReference type="InterPro" id="IPR001638">
    <property type="entry name" value="Solute-binding_3/MltF_N"/>
</dbReference>
<dbReference type="Gene3D" id="3.40.190.10">
    <property type="entry name" value="Periplasmic binding protein-like II"/>
    <property type="match status" value="2"/>
</dbReference>
<evidence type="ECO:0000259" key="3">
    <source>
        <dbReference type="SMART" id="SM00062"/>
    </source>
</evidence>
<dbReference type="AlphaFoldDB" id="A0A1U9KRL3"/>
<accession>A0A1U9KRL3</accession>
<dbReference type="RefSeq" id="WP_077807478.1">
    <property type="nucleotide sequence ID" value="NZ_CP014691.1"/>
</dbReference>
<dbReference type="SUPFAM" id="SSF53850">
    <property type="entry name" value="Periplasmic binding protein-like II"/>
    <property type="match status" value="1"/>
</dbReference>
<evidence type="ECO:0000256" key="2">
    <source>
        <dbReference type="SAM" id="SignalP"/>
    </source>
</evidence>
<dbReference type="PANTHER" id="PTHR35936:SF17">
    <property type="entry name" value="ARGININE-BINDING EXTRACELLULAR PROTEIN ARTP"/>
    <property type="match status" value="1"/>
</dbReference>
<dbReference type="Proteomes" id="UP000188604">
    <property type="component" value="Chromosome"/>
</dbReference>
<feature type="chain" id="PRO_5012798442" description="Solute-binding protein family 3/N-terminal domain-containing protein" evidence="2">
    <location>
        <begin position="27"/>
        <end position="282"/>
    </location>
</feature>
<dbReference type="EMBL" id="CP014691">
    <property type="protein sequence ID" value="AQS88446.1"/>
    <property type="molecule type" value="Genomic_DNA"/>
</dbReference>
<name>A0A1U9KRL3_9PROT</name>
<dbReference type="Pfam" id="PF00497">
    <property type="entry name" value="SBP_bac_3"/>
    <property type="match status" value="1"/>
</dbReference>
<protein>
    <recommendedName>
        <fullName evidence="3">Solute-binding protein family 3/N-terminal domain-containing protein</fullName>
    </recommendedName>
</protein>
<keyword evidence="5" id="KW-1185">Reference proteome</keyword>
<keyword evidence="1 2" id="KW-0732">Signal</keyword>
<dbReference type="PANTHER" id="PTHR35936">
    <property type="entry name" value="MEMBRANE-BOUND LYTIC MUREIN TRANSGLYCOSYLASE F"/>
    <property type="match status" value="1"/>
</dbReference>
<reference evidence="4 5" key="1">
    <citation type="submission" date="2016-03" db="EMBL/GenBank/DDBJ databases">
        <title>Acetic acid bacteria sequencing.</title>
        <authorList>
            <person name="Brandt J."/>
            <person name="Jakob F."/>
            <person name="Vogel R.F."/>
        </authorList>
    </citation>
    <scope>NUCLEOTIDE SEQUENCE [LARGE SCALE GENOMIC DNA]</scope>
    <source>
        <strain evidence="4 5">NBRC 101099</strain>
    </source>
</reference>
<dbReference type="CDD" id="cd01004">
    <property type="entry name" value="PBP2_MidA_like"/>
    <property type="match status" value="1"/>
</dbReference>
<gene>
    <name evidence="4" type="ORF">A0U93_11445</name>
</gene>
<sequence length="282" mass="30786">MTGRRIRSWRVMTLLALVLARVPACASDATPVTVGLYPSYPPLDMRDPRTDELQGFDVDLGQMLARRMGRTPRIVETSFAQLIPSLLTGRIAMFFNGMMDTPARRNSIAFVDYLQSGLQFIILASDDHAPRTPADLCGRMVGASRITSEPASLIAWSDQNCVREHRPPVRLFATENSADARLQLREGRVVAVLQDSLTAPWTAHATGGLFLLLGDPFDMTPLGIGLPKDDVALACRTATALAALQTDGTYAALIRKWQLPPSSAITTARPKDCPLPTDCDRP</sequence>
<feature type="domain" description="Solute-binding protein family 3/N-terminal" evidence="3">
    <location>
        <begin position="31"/>
        <end position="261"/>
    </location>
</feature>